<accession>B7KB64</accession>
<dbReference type="EMBL" id="CP001291">
    <property type="protein sequence ID" value="ACK70174.1"/>
    <property type="molecule type" value="Genomic_DNA"/>
</dbReference>
<reference evidence="3" key="1">
    <citation type="journal article" date="2011" name="MBio">
        <title>Novel metabolic attributes of the genus Cyanothece, comprising a group of unicellular nitrogen-fixing Cyanobacteria.</title>
        <authorList>
            <person name="Bandyopadhyay A."/>
            <person name="Elvitigala T."/>
            <person name="Welsh E."/>
            <person name="Stockel J."/>
            <person name="Liberton M."/>
            <person name="Min H."/>
            <person name="Sherman L.A."/>
            <person name="Pakrasi H.B."/>
        </authorList>
    </citation>
    <scope>NUCLEOTIDE SEQUENCE [LARGE SCALE GENOMIC DNA]</scope>
    <source>
        <strain evidence="3">PCC 7424</strain>
    </source>
</reference>
<dbReference type="KEGG" id="cyc:PCC7424_1739"/>
<protein>
    <recommendedName>
        <fullName evidence="1">Pvc16 N-terminal domain-containing protein</fullName>
    </recommendedName>
</protein>
<dbReference type="AlphaFoldDB" id="B7KB64"/>
<gene>
    <name evidence="2" type="ordered locus">PCC7424_1739</name>
</gene>
<dbReference type="HOGENOM" id="CLU_052029_0_0_3"/>
<dbReference type="eggNOG" id="ENOG502ZC8H">
    <property type="taxonomic scope" value="Bacteria"/>
</dbReference>
<dbReference type="InterPro" id="IPR025351">
    <property type="entry name" value="Pvc16_N"/>
</dbReference>
<dbReference type="STRING" id="65393.PCC7424_1739"/>
<organism evidence="2 3">
    <name type="scientific">Gloeothece citriformis (strain PCC 7424)</name>
    <name type="common">Cyanothece sp. (strain PCC 7424)</name>
    <dbReference type="NCBI Taxonomy" id="65393"/>
    <lineage>
        <taxon>Bacteria</taxon>
        <taxon>Bacillati</taxon>
        <taxon>Cyanobacteriota</taxon>
        <taxon>Cyanophyceae</taxon>
        <taxon>Oscillatoriophycideae</taxon>
        <taxon>Chroococcales</taxon>
        <taxon>Aphanothecaceae</taxon>
        <taxon>Gloeothece</taxon>
        <taxon>Gloeothece citriformis</taxon>
    </lineage>
</organism>
<keyword evidence="3" id="KW-1185">Reference proteome</keyword>
<dbReference type="Pfam" id="PF14065">
    <property type="entry name" value="Pvc16_N"/>
    <property type="match status" value="1"/>
</dbReference>
<evidence type="ECO:0000313" key="2">
    <source>
        <dbReference type="EMBL" id="ACK70174.1"/>
    </source>
</evidence>
<dbReference type="Proteomes" id="UP000002384">
    <property type="component" value="Chromosome"/>
</dbReference>
<dbReference type="RefSeq" id="WP_012599117.1">
    <property type="nucleotide sequence ID" value="NC_011729.1"/>
</dbReference>
<proteinExistence type="predicted"/>
<evidence type="ECO:0000313" key="3">
    <source>
        <dbReference type="Proteomes" id="UP000002384"/>
    </source>
</evidence>
<name>B7KB64_GLOC7</name>
<sequence>MSNSLAIAAITMTLQNLIYQTLKEDLDGGNVTTLPLDKARNETTNKQINLFLYHFSSNTAFSNRHPVAQVRRGDNQKGPLALDLFYLISVYGDKDNEIESHQLLGKVMSLFHDVSKITSEIIESATVQELRESNLHQQVEQINITPLFFSFEEILKIWQGVSVSYRPCVCYQVSVVLIDSQIPLNVPLPVLFLNNGQSQVSQKTFLPSLTAIELPHRQPSAQLGDIITLRGQNLDRPNLKVKLTHNQLKQSLELDPLTDLTADKIQIKIPDIEAETVNQWYIGLYIVAVIFQEGENDQKQSNELPLVLAPRITALSPKETHEGKIYLKVNCQPPLHSKQKALVLWGDQVFPTRKQTNSAANYTRLTCQIPAASTGEYVIRLRVDGVDNIPVDFSTIPWQFDRNQIVIVS</sequence>
<dbReference type="OrthoDB" id="527247at2"/>
<evidence type="ECO:0000259" key="1">
    <source>
        <dbReference type="Pfam" id="PF14065"/>
    </source>
</evidence>
<feature type="domain" description="Pvc16 N-terminal" evidence="1">
    <location>
        <begin position="9"/>
        <end position="190"/>
    </location>
</feature>